<feature type="transmembrane region" description="Helical" evidence="2">
    <location>
        <begin position="200"/>
        <end position="220"/>
    </location>
</feature>
<keyword evidence="2" id="KW-0472">Membrane</keyword>
<reference evidence="3 4" key="1">
    <citation type="submission" date="2022-04" db="EMBL/GenBank/DDBJ databases">
        <title>Genome diversity in the genus Frankia.</title>
        <authorList>
            <person name="Carlos-Shanley C."/>
            <person name="Hahn D."/>
        </authorList>
    </citation>
    <scope>NUCLEOTIDE SEQUENCE [LARGE SCALE GENOMIC DNA]</scope>
    <source>
        <strain evidence="3 4">Ag45/Mut15</strain>
    </source>
</reference>
<sequence>MWHIETISTRTGEQGAIWGGSGNAVGPRPLGDRLGPQGAAYIVSAGDLGSLTIEDTGAGPNSRTWSLLVNGKHQYLYRDEGMLKISIDAANVATIAGGTAPLSVPLLREMDETGPLTQQIMKLVSTAPSLYPVWNSDPMTLMFTAGFPKSSMINLREGIGGAPDCCTQFMAWLKSVQFTAGWETDAEASNWLGCALCKGLIVGAAAAAFVVVAAACIAAGPVSTPAIIALLETSSSIAALASAGGMTVEGVANMAVGVFFAAGATAFVMSIIDSICADTGACSKSSEQALLVTGIGSNMDVTGR</sequence>
<keyword evidence="4" id="KW-1185">Reference proteome</keyword>
<organism evidence="3 4">
    <name type="scientific">Frankia umida</name>
    <dbReference type="NCBI Taxonomy" id="573489"/>
    <lineage>
        <taxon>Bacteria</taxon>
        <taxon>Bacillati</taxon>
        <taxon>Actinomycetota</taxon>
        <taxon>Actinomycetes</taxon>
        <taxon>Frankiales</taxon>
        <taxon>Frankiaceae</taxon>
        <taxon>Frankia</taxon>
    </lineage>
</organism>
<keyword evidence="2" id="KW-1133">Transmembrane helix</keyword>
<proteinExistence type="predicted"/>
<evidence type="ECO:0000313" key="4">
    <source>
        <dbReference type="Proteomes" id="UP001201873"/>
    </source>
</evidence>
<name>A0ABT0JSJ3_9ACTN</name>
<keyword evidence="2" id="KW-0812">Transmembrane</keyword>
<evidence type="ECO:0000256" key="2">
    <source>
        <dbReference type="SAM" id="Phobius"/>
    </source>
</evidence>
<evidence type="ECO:0000256" key="1">
    <source>
        <dbReference type="SAM" id="MobiDB-lite"/>
    </source>
</evidence>
<dbReference type="RefSeq" id="WP_248823151.1">
    <property type="nucleotide sequence ID" value="NZ_JALKFT010000001.1"/>
</dbReference>
<dbReference type="EMBL" id="JALKFT010000001">
    <property type="protein sequence ID" value="MCK9874522.1"/>
    <property type="molecule type" value="Genomic_DNA"/>
</dbReference>
<accession>A0ABT0JSJ3</accession>
<gene>
    <name evidence="3" type="ORF">MXD59_01785</name>
</gene>
<dbReference type="Proteomes" id="UP001201873">
    <property type="component" value="Unassembled WGS sequence"/>
</dbReference>
<evidence type="ECO:0000313" key="3">
    <source>
        <dbReference type="EMBL" id="MCK9874522.1"/>
    </source>
</evidence>
<protein>
    <submittedName>
        <fullName evidence="3">Uncharacterized protein</fullName>
    </submittedName>
</protein>
<feature type="compositionally biased region" description="Polar residues" evidence="1">
    <location>
        <begin position="1"/>
        <end position="12"/>
    </location>
</feature>
<comment type="caution">
    <text evidence="3">The sequence shown here is derived from an EMBL/GenBank/DDBJ whole genome shotgun (WGS) entry which is preliminary data.</text>
</comment>
<feature type="region of interest" description="Disordered" evidence="1">
    <location>
        <begin position="1"/>
        <end position="23"/>
    </location>
</feature>
<feature type="transmembrane region" description="Helical" evidence="2">
    <location>
        <begin position="251"/>
        <end position="272"/>
    </location>
</feature>